<evidence type="ECO:0000313" key="1">
    <source>
        <dbReference type="EMBL" id="KKQ36029.1"/>
    </source>
</evidence>
<evidence type="ECO:0000313" key="2">
    <source>
        <dbReference type="Proteomes" id="UP000033876"/>
    </source>
</evidence>
<dbReference type="Proteomes" id="UP000033876">
    <property type="component" value="Unassembled WGS sequence"/>
</dbReference>
<dbReference type="EMBL" id="LBTF01000001">
    <property type="protein sequence ID" value="KKQ36029.1"/>
    <property type="molecule type" value="Genomic_DNA"/>
</dbReference>
<reference evidence="1 2" key="1">
    <citation type="journal article" date="2015" name="Nature">
        <title>rRNA introns, odd ribosomes, and small enigmatic genomes across a large radiation of phyla.</title>
        <authorList>
            <person name="Brown C.T."/>
            <person name="Hug L.A."/>
            <person name="Thomas B.C."/>
            <person name="Sharon I."/>
            <person name="Castelle C.J."/>
            <person name="Singh A."/>
            <person name="Wilkins M.J."/>
            <person name="Williams K.H."/>
            <person name="Banfield J.F."/>
        </authorList>
    </citation>
    <scope>NUCLEOTIDE SEQUENCE [LARGE SCALE GENOMIC DNA]</scope>
</reference>
<sequence>MKNKWKGLEGRGYRLQNLGRPAIFLLPIKKLKKKVRGQAVEKTLHKFLIEEFGAYTSSTIPNFGIWENIKKMKVSDKCRQYEVSFVGKKRIPILLEKLAEIAGQIGEDCIYFKAGQYTTLVYPAK</sequence>
<accession>A0A0G0JGZ5</accession>
<organism evidence="1 2">
    <name type="scientific">Candidatus Nomurabacteria bacterium GW2011_GWB1_37_5</name>
    <dbReference type="NCBI Taxonomy" id="1618742"/>
    <lineage>
        <taxon>Bacteria</taxon>
        <taxon>Candidatus Nomuraibacteriota</taxon>
    </lineage>
</organism>
<name>A0A0G0JGZ5_9BACT</name>
<proteinExistence type="predicted"/>
<gene>
    <name evidence="1" type="ORF">US50_C0001G0031</name>
</gene>
<comment type="caution">
    <text evidence="1">The sequence shown here is derived from an EMBL/GenBank/DDBJ whole genome shotgun (WGS) entry which is preliminary data.</text>
</comment>
<protein>
    <submittedName>
        <fullName evidence="1">Uncharacterized protein</fullName>
    </submittedName>
</protein>
<dbReference type="AlphaFoldDB" id="A0A0G0JGZ5"/>